<dbReference type="GO" id="GO:0009408">
    <property type="term" value="P:response to heat"/>
    <property type="evidence" value="ECO:0007669"/>
    <property type="project" value="InterPro"/>
</dbReference>
<dbReference type="InterPro" id="IPR018253">
    <property type="entry name" value="DnaJ_domain_CS"/>
</dbReference>
<feature type="domain" description="CR-type" evidence="8">
    <location>
        <begin position="148"/>
        <end position="231"/>
    </location>
</feature>
<evidence type="ECO:0000256" key="5">
    <source>
        <dbReference type="PROSITE-ProRule" id="PRU00546"/>
    </source>
</evidence>
<dbReference type="InterPro" id="IPR036410">
    <property type="entry name" value="HSP_DnaJ_Cys-rich_dom_sf"/>
</dbReference>
<dbReference type="CDD" id="cd10719">
    <property type="entry name" value="DnaJ_zf"/>
    <property type="match status" value="1"/>
</dbReference>
<dbReference type="Pfam" id="PF01556">
    <property type="entry name" value="DnaJ_C"/>
    <property type="match status" value="1"/>
</dbReference>
<dbReference type="EMBL" id="KQ965794">
    <property type="protein sequence ID" value="KXS11886.1"/>
    <property type="molecule type" value="Genomic_DNA"/>
</dbReference>
<dbReference type="InterPro" id="IPR044713">
    <property type="entry name" value="DNJA1/2-like"/>
</dbReference>
<keyword evidence="10" id="KW-1185">Reference proteome</keyword>
<dbReference type="GO" id="GO:0008270">
    <property type="term" value="F:zinc ion binding"/>
    <property type="evidence" value="ECO:0007669"/>
    <property type="project" value="UniProtKB-KW"/>
</dbReference>
<evidence type="ECO:0000259" key="7">
    <source>
        <dbReference type="PROSITE" id="PS50076"/>
    </source>
</evidence>
<dbReference type="InterPro" id="IPR001305">
    <property type="entry name" value="HSP_DnaJ_Cys-rich_dom"/>
</dbReference>
<feature type="domain" description="J" evidence="7">
    <location>
        <begin position="26"/>
        <end position="92"/>
    </location>
</feature>
<dbReference type="CDD" id="cd06257">
    <property type="entry name" value="DnaJ"/>
    <property type="match status" value="1"/>
</dbReference>
<dbReference type="Proteomes" id="UP000070544">
    <property type="component" value="Unassembled WGS sequence"/>
</dbReference>
<dbReference type="PRINTS" id="PR00625">
    <property type="entry name" value="JDOMAIN"/>
</dbReference>
<accession>A0A139A503</accession>
<dbReference type="FunFam" id="2.10.230.10:FF:000001">
    <property type="entry name" value="DnaJ subfamily A member 2"/>
    <property type="match status" value="1"/>
</dbReference>
<name>A0A139A503_GONPJ</name>
<organism evidence="9 10">
    <name type="scientific">Gonapodya prolifera (strain JEL478)</name>
    <name type="common">Monoblepharis prolifera</name>
    <dbReference type="NCBI Taxonomy" id="1344416"/>
    <lineage>
        <taxon>Eukaryota</taxon>
        <taxon>Fungi</taxon>
        <taxon>Fungi incertae sedis</taxon>
        <taxon>Chytridiomycota</taxon>
        <taxon>Chytridiomycota incertae sedis</taxon>
        <taxon>Monoblepharidomycetes</taxon>
        <taxon>Monoblepharidales</taxon>
        <taxon>Gonapodyaceae</taxon>
        <taxon>Gonapodya</taxon>
    </lineage>
</organism>
<dbReference type="SUPFAM" id="SSF49493">
    <property type="entry name" value="HSP40/DnaJ peptide-binding domain"/>
    <property type="match status" value="2"/>
</dbReference>
<sequence>MKTRILLICIASSLALFTALVTAGKDFYGILGVSRDAQNRQIRKAYKELSRKWHPDKNPDKKEEAQAKFVEISEAYEVLSDEEKRRIYDQYGEEGLKQNGGGGQTHNPFDVFSQFFGGSFGGHQQRQERKGPEISLELAVTLEDLFSGRDVDVELNKQVLCPKCRGTGAKNPDDVTTCSSCHGHGIKIVRHQLGPGMFQQMQTTCDVCGGKGKVVRTKCPHCQGKKVKRRSNQISVAIERGMTDGQKIVFEREGDQSPDVTPGDVVFTLKTAEHPVFTRVGDNLYTHETITLQEALVGFRKVLKHLDGSEVILDRNGTVTQPGYVQELLQEGMPLHTFPSERGKLYVEYNVVLPTKLTTTQADAILQHFSGHREEL</sequence>
<dbReference type="InterPro" id="IPR036869">
    <property type="entry name" value="J_dom_sf"/>
</dbReference>
<protein>
    <submittedName>
        <fullName evidence="9">Heat shock protein DnaJ family protein</fullName>
    </submittedName>
</protein>
<dbReference type="STRING" id="1344416.A0A139A503"/>
<dbReference type="AlphaFoldDB" id="A0A139A503"/>
<dbReference type="PROSITE" id="PS51188">
    <property type="entry name" value="ZF_CR"/>
    <property type="match status" value="1"/>
</dbReference>
<keyword evidence="3 5" id="KW-0863">Zinc-finger</keyword>
<dbReference type="Gene3D" id="1.10.287.110">
    <property type="entry name" value="DnaJ domain"/>
    <property type="match status" value="1"/>
</dbReference>
<dbReference type="SUPFAM" id="SSF57938">
    <property type="entry name" value="DnaJ/Hsp40 cysteine-rich domain"/>
    <property type="match status" value="1"/>
</dbReference>
<dbReference type="Pfam" id="PF00226">
    <property type="entry name" value="DnaJ"/>
    <property type="match status" value="1"/>
</dbReference>
<feature type="chain" id="PRO_5007295956" evidence="6">
    <location>
        <begin position="24"/>
        <end position="376"/>
    </location>
</feature>
<dbReference type="InterPro" id="IPR008971">
    <property type="entry name" value="HSP40/DnaJ_pept-bd"/>
</dbReference>
<dbReference type="SUPFAM" id="SSF46565">
    <property type="entry name" value="Chaperone J-domain"/>
    <property type="match status" value="1"/>
</dbReference>
<dbReference type="OrthoDB" id="550424at2759"/>
<dbReference type="InterPro" id="IPR002939">
    <property type="entry name" value="DnaJ_C"/>
</dbReference>
<dbReference type="GO" id="GO:0006457">
    <property type="term" value="P:protein folding"/>
    <property type="evidence" value="ECO:0007669"/>
    <property type="project" value="InterPro"/>
</dbReference>
<dbReference type="PROSITE" id="PS00636">
    <property type="entry name" value="DNAJ_1"/>
    <property type="match status" value="1"/>
</dbReference>
<dbReference type="Gene3D" id="2.10.230.10">
    <property type="entry name" value="Heat shock protein DnaJ, cysteine-rich domain"/>
    <property type="match status" value="1"/>
</dbReference>
<evidence type="ECO:0000313" key="10">
    <source>
        <dbReference type="Proteomes" id="UP000070544"/>
    </source>
</evidence>
<evidence type="ECO:0000313" key="9">
    <source>
        <dbReference type="EMBL" id="KXS11886.1"/>
    </source>
</evidence>
<keyword evidence="1 5" id="KW-0479">Metal-binding</keyword>
<dbReference type="CDD" id="cd10747">
    <property type="entry name" value="DnaJ_C"/>
    <property type="match status" value="1"/>
</dbReference>
<keyword evidence="9" id="KW-0346">Stress response</keyword>
<reference evidence="9 10" key="1">
    <citation type="journal article" date="2015" name="Genome Biol. Evol.">
        <title>Phylogenomic analyses indicate that early fungi evolved digesting cell walls of algal ancestors of land plants.</title>
        <authorList>
            <person name="Chang Y."/>
            <person name="Wang S."/>
            <person name="Sekimoto S."/>
            <person name="Aerts A.L."/>
            <person name="Choi C."/>
            <person name="Clum A."/>
            <person name="LaButti K.M."/>
            <person name="Lindquist E.A."/>
            <person name="Yee Ngan C."/>
            <person name="Ohm R.A."/>
            <person name="Salamov A.A."/>
            <person name="Grigoriev I.V."/>
            <person name="Spatafora J.W."/>
            <person name="Berbee M.L."/>
        </authorList>
    </citation>
    <scope>NUCLEOTIDE SEQUENCE [LARGE SCALE GENOMIC DNA]</scope>
    <source>
        <strain evidence="9 10">JEL478</strain>
    </source>
</reference>
<dbReference type="SMART" id="SM00271">
    <property type="entry name" value="DnaJ"/>
    <property type="match status" value="1"/>
</dbReference>
<feature type="zinc finger region" description="CR-type" evidence="5">
    <location>
        <begin position="148"/>
        <end position="231"/>
    </location>
</feature>
<keyword evidence="2" id="KW-0677">Repeat</keyword>
<evidence type="ECO:0000256" key="2">
    <source>
        <dbReference type="ARBA" id="ARBA00022737"/>
    </source>
</evidence>
<dbReference type="Pfam" id="PF00684">
    <property type="entry name" value="DnaJ_CXXCXGXG"/>
    <property type="match status" value="1"/>
</dbReference>
<dbReference type="PANTHER" id="PTHR43888">
    <property type="entry name" value="DNAJ-LIKE-2, ISOFORM A-RELATED"/>
    <property type="match status" value="1"/>
</dbReference>
<dbReference type="InterPro" id="IPR001623">
    <property type="entry name" value="DnaJ_domain"/>
</dbReference>
<evidence type="ECO:0000256" key="1">
    <source>
        <dbReference type="ARBA" id="ARBA00022723"/>
    </source>
</evidence>
<keyword evidence="4 5" id="KW-0862">Zinc</keyword>
<evidence type="ECO:0000256" key="3">
    <source>
        <dbReference type="ARBA" id="ARBA00022771"/>
    </source>
</evidence>
<evidence type="ECO:0000256" key="6">
    <source>
        <dbReference type="SAM" id="SignalP"/>
    </source>
</evidence>
<dbReference type="HAMAP" id="MF_01152">
    <property type="entry name" value="DnaJ"/>
    <property type="match status" value="1"/>
</dbReference>
<evidence type="ECO:0000259" key="8">
    <source>
        <dbReference type="PROSITE" id="PS51188"/>
    </source>
</evidence>
<dbReference type="PROSITE" id="PS50076">
    <property type="entry name" value="DNAJ_2"/>
    <property type="match status" value="1"/>
</dbReference>
<proteinExistence type="inferred from homology"/>
<dbReference type="Gene3D" id="2.60.260.20">
    <property type="entry name" value="Urease metallochaperone UreE, N-terminal domain"/>
    <property type="match status" value="2"/>
</dbReference>
<dbReference type="GO" id="GO:0005524">
    <property type="term" value="F:ATP binding"/>
    <property type="evidence" value="ECO:0007669"/>
    <property type="project" value="InterPro"/>
</dbReference>
<dbReference type="GO" id="GO:0030544">
    <property type="term" value="F:Hsp70 protein binding"/>
    <property type="evidence" value="ECO:0007669"/>
    <property type="project" value="InterPro"/>
</dbReference>
<feature type="signal peptide" evidence="6">
    <location>
        <begin position="1"/>
        <end position="23"/>
    </location>
</feature>
<dbReference type="FunFam" id="2.60.260.20:FF:000013">
    <property type="entry name" value="DnaJ subfamily B member 11"/>
    <property type="match status" value="1"/>
</dbReference>
<keyword evidence="6" id="KW-0732">Signal</keyword>
<dbReference type="InterPro" id="IPR012724">
    <property type="entry name" value="DnaJ"/>
</dbReference>
<dbReference type="GO" id="GO:0051082">
    <property type="term" value="F:unfolded protein binding"/>
    <property type="evidence" value="ECO:0007669"/>
    <property type="project" value="InterPro"/>
</dbReference>
<evidence type="ECO:0000256" key="4">
    <source>
        <dbReference type="ARBA" id="ARBA00022833"/>
    </source>
</evidence>
<gene>
    <name evidence="9" type="ORF">M427DRAFT_114506</name>
</gene>
<dbReference type="OMA" id="NIYESFF"/>